<feature type="domain" description="Aromatic amino acid beta-eliminating lyase/threonine aldolase" evidence="4">
    <location>
        <begin position="26"/>
        <end position="292"/>
    </location>
</feature>
<dbReference type="PANTHER" id="PTHR48097:SF5">
    <property type="entry name" value="LOW SPECIFICITY L-THREONINE ALDOLASE"/>
    <property type="match status" value="1"/>
</dbReference>
<dbReference type="InterPro" id="IPR015422">
    <property type="entry name" value="PyrdxlP-dep_Trfase_small"/>
</dbReference>
<proteinExistence type="inferred from homology"/>
<dbReference type="InterPro" id="IPR015424">
    <property type="entry name" value="PyrdxlP-dep_Trfase"/>
</dbReference>
<reference evidence="5" key="1">
    <citation type="submission" date="2019-11" db="EMBL/GenBank/DDBJ databases">
        <authorList>
            <person name="Feng L."/>
        </authorList>
    </citation>
    <scope>NUCLEOTIDE SEQUENCE</scope>
    <source>
        <strain evidence="5">SsimulansLFYP27</strain>
    </source>
</reference>
<evidence type="ECO:0000256" key="3">
    <source>
        <dbReference type="ARBA" id="ARBA00022898"/>
    </source>
</evidence>
<comment type="cofactor">
    <cofactor evidence="1">
        <name>pyridoxal 5'-phosphate</name>
        <dbReference type="ChEBI" id="CHEBI:597326"/>
    </cofactor>
</comment>
<dbReference type="Pfam" id="PF01212">
    <property type="entry name" value="Beta_elim_lyase"/>
    <property type="match status" value="1"/>
</dbReference>
<organism evidence="5">
    <name type="scientific">Staphylococcus simulans</name>
    <dbReference type="NCBI Taxonomy" id="1286"/>
    <lineage>
        <taxon>Bacteria</taxon>
        <taxon>Bacillati</taxon>
        <taxon>Bacillota</taxon>
        <taxon>Bacilli</taxon>
        <taxon>Bacillales</taxon>
        <taxon>Staphylococcaceae</taxon>
        <taxon>Staphylococcus</taxon>
    </lineage>
</organism>
<evidence type="ECO:0000313" key="5">
    <source>
        <dbReference type="EMBL" id="VYU21703.1"/>
    </source>
</evidence>
<dbReference type="InterPro" id="IPR015421">
    <property type="entry name" value="PyrdxlP-dep_Trfase_major"/>
</dbReference>
<keyword evidence="5" id="KW-0456">Lyase</keyword>
<gene>
    <name evidence="5" type="primary">ltaE</name>
    <name evidence="5" type="ORF">SSLFYP27_01689</name>
</gene>
<dbReference type="Gene3D" id="3.90.1150.10">
    <property type="entry name" value="Aspartate Aminotransferase, domain 1"/>
    <property type="match status" value="1"/>
</dbReference>
<dbReference type="InterPro" id="IPR001597">
    <property type="entry name" value="ArAA_b-elim_lyase/Thr_aldolase"/>
</dbReference>
<protein>
    <submittedName>
        <fullName evidence="5">Low specificity L-threonine aldolase</fullName>
        <ecNumber evidence="5">4.1.2.48</ecNumber>
    </submittedName>
</protein>
<keyword evidence="3" id="KW-0663">Pyridoxal phosphate</keyword>
<dbReference type="SUPFAM" id="SSF53383">
    <property type="entry name" value="PLP-dependent transferases"/>
    <property type="match status" value="1"/>
</dbReference>
<dbReference type="PANTHER" id="PTHR48097">
    <property type="entry name" value="L-THREONINE ALDOLASE-RELATED"/>
    <property type="match status" value="1"/>
</dbReference>
<dbReference type="EMBL" id="CACRUO010000035">
    <property type="protein sequence ID" value="VYU21703.1"/>
    <property type="molecule type" value="Genomic_DNA"/>
</dbReference>
<evidence type="ECO:0000259" key="4">
    <source>
        <dbReference type="Pfam" id="PF01212"/>
    </source>
</evidence>
<comment type="similarity">
    <text evidence="2">Belongs to the threonine aldolase family.</text>
</comment>
<sequence>MISFENDYLEGAHEKVLEKLVQTNYVQESGYGNDTFTADAISKIRQAIDMPEAAIYFLVGGTQTNQVVINAMLNKYEGVIAGDTGHISVHESGAIEFSGHKVLTVPSDNGKITADQVKNYIDDFYEDSNYKHMVYPGMVYISYPTEYGTLYTKSELESISNMCKTYEIPLYIDGARLGYGLVSDEADLDIKDIAKYADVFYIGGTKIGALCGEAIVFTSNNEPRHFTSIVKQHGALLAKSRLIGVQFAELFTNNLYLDISRHAVDMAMQLKQAFVKKGYQLYLDSPTNQQFFIMNNETIERLSEYIKFTCWEKYNETHKIVRFATSWATREEHIAYLKAHI</sequence>
<dbReference type="GO" id="GO:0006520">
    <property type="term" value="P:amino acid metabolic process"/>
    <property type="evidence" value="ECO:0007669"/>
    <property type="project" value="InterPro"/>
</dbReference>
<dbReference type="AlphaFoldDB" id="A0A6N3D812"/>
<dbReference type="Gene3D" id="3.40.640.10">
    <property type="entry name" value="Type I PLP-dependent aspartate aminotransferase-like (Major domain)"/>
    <property type="match status" value="1"/>
</dbReference>
<evidence type="ECO:0000256" key="1">
    <source>
        <dbReference type="ARBA" id="ARBA00001933"/>
    </source>
</evidence>
<accession>A0A6N3D812</accession>
<evidence type="ECO:0000256" key="2">
    <source>
        <dbReference type="ARBA" id="ARBA00006966"/>
    </source>
</evidence>
<dbReference type="RefSeq" id="WP_156666802.1">
    <property type="nucleotide sequence ID" value="NZ_CACRUO010000035.1"/>
</dbReference>
<dbReference type="EC" id="4.1.2.48" evidence="5"/>
<name>A0A6N3D812_STASI</name>
<dbReference type="GO" id="GO:0016829">
    <property type="term" value="F:lyase activity"/>
    <property type="evidence" value="ECO:0007669"/>
    <property type="project" value="UniProtKB-KW"/>
</dbReference>